<evidence type="ECO:0000256" key="1">
    <source>
        <dbReference type="ARBA" id="ARBA00008140"/>
    </source>
</evidence>
<keyword evidence="2" id="KW-0645">Protease</keyword>
<evidence type="ECO:0000313" key="7">
    <source>
        <dbReference type="Proteomes" id="UP001314263"/>
    </source>
</evidence>
<gene>
    <name evidence="6" type="ORF">CVIRNUC_008432</name>
</gene>
<dbReference type="InterPro" id="IPR042266">
    <property type="entry name" value="PPPDE_sf"/>
</dbReference>
<feature type="domain" description="PPPDE" evidence="5">
    <location>
        <begin position="7"/>
        <end position="147"/>
    </location>
</feature>
<dbReference type="PROSITE" id="PS51858">
    <property type="entry name" value="PPPDE"/>
    <property type="match status" value="1"/>
</dbReference>
<feature type="compositionally biased region" description="Low complexity" evidence="4">
    <location>
        <begin position="252"/>
        <end position="276"/>
    </location>
</feature>
<evidence type="ECO:0000259" key="5">
    <source>
        <dbReference type="PROSITE" id="PS51858"/>
    </source>
</evidence>
<feature type="region of interest" description="Disordered" evidence="4">
    <location>
        <begin position="224"/>
        <end position="276"/>
    </location>
</feature>
<dbReference type="AlphaFoldDB" id="A0AAV1IEU4"/>
<accession>A0AAV1IEU4</accession>
<dbReference type="GO" id="GO:0006508">
    <property type="term" value="P:proteolysis"/>
    <property type="evidence" value="ECO:0007669"/>
    <property type="project" value="UniProtKB-KW"/>
</dbReference>
<dbReference type="GO" id="GO:0070646">
    <property type="term" value="P:protein modification by small protein removal"/>
    <property type="evidence" value="ECO:0007669"/>
    <property type="project" value="TreeGrafter"/>
</dbReference>
<dbReference type="GO" id="GO:0008233">
    <property type="term" value="F:peptidase activity"/>
    <property type="evidence" value="ECO:0007669"/>
    <property type="project" value="UniProtKB-KW"/>
</dbReference>
<evidence type="ECO:0000313" key="6">
    <source>
        <dbReference type="EMBL" id="CAK0785226.1"/>
    </source>
</evidence>
<sequence>MSGEDGSRVLLYVYDLSGGFAAQISQALIGKQVDGVWHTSVVVDGVEYFYGGGVQQAMAGTTPYGEPVDIIYLGDTHIPREVLLEYIDDLKKVFTQANYNLFHHNCNNFSNELATFLTGSGIPEHITSLPADVLSTPMGQMLAPMLTGVESQLGSVQQGDGPLQLQSPLPGVTLPQYQPDPSHPATEPSTASSSAQAAAALTQLKTEQPHNVAPAIAFAGTKTNAHGGQAKDASMAQTAVAPSTAERKSGLGESSARAGTSTASAGTEQKRSAPAASLHAAAAKKAQFEELVRLEFARVMASGALSANEAAVQAVALARARAENMDVSRLSH</sequence>
<dbReference type="SMART" id="SM01179">
    <property type="entry name" value="DUF862"/>
    <property type="match status" value="1"/>
</dbReference>
<comment type="similarity">
    <text evidence="1">Belongs to the DeSI family.</text>
</comment>
<evidence type="ECO:0000256" key="2">
    <source>
        <dbReference type="ARBA" id="ARBA00022670"/>
    </source>
</evidence>
<dbReference type="InterPro" id="IPR008580">
    <property type="entry name" value="PPPDE_dom"/>
</dbReference>
<dbReference type="Gene3D" id="3.90.1720.30">
    <property type="entry name" value="PPPDE domains"/>
    <property type="match status" value="1"/>
</dbReference>
<proteinExistence type="inferred from homology"/>
<reference evidence="6 7" key="1">
    <citation type="submission" date="2023-10" db="EMBL/GenBank/DDBJ databases">
        <authorList>
            <person name="Maclean D."/>
            <person name="Macfadyen A."/>
        </authorList>
    </citation>
    <scope>NUCLEOTIDE SEQUENCE [LARGE SCALE GENOMIC DNA]</scope>
</reference>
<evidence type="ECO:0000256" key="3">
    <source>
        <dbReference type="ARBA" id="ARBA00022801"/>
    </source>
</evidence>
<organism evidence="6 7">
    <name type="scientific">Coccomyxa viridis</name>
    <dbReference type="NCBI Taxonomy" id="1274662"/>
    <lineage>
        <taxon>Eukaryota</taxon>
        <taxon>Viridiplantae</taxon>
        <taxon>Chlorophyta</taxon>
        <taxon>core chlorophytes</taxon>
        <taxon>Trebouxiophyceae</taxon>
        <taxon>Trebouxiophyceae incertae sedis</taxon>
        <taxon>Coccomyxaceae</taxon>
        <taxon>Coccomyxa</taxon>
    </lineage>
</organism>
<dbReference type="Proteomes" id="UP001314263">
    <property type="component" value="Unassembled WGS sequence"/>
</dbReference>
<feature type="compositionally biased region" description="Low complexity" evidence="4">
    <location>
        <begin position="189"/>
        <end position="198"/>
    </location>
</feature>
<keyword evidence="3" id="KW-0378">Hydrolase</keyword>
<name>A0AAV1IEU4_9CHLO</name>
<dbReference type="EMBL" id="CAUYUE010000012">
    <property type="protein sequence ID" value="CAK0785226.1"/>
    <property type="molecule type" value="Genomic_DNA"/>
</dbReference>
<evidence type="ECO:0000256" key="4">
    <source>
        <dbReference type="SAM" id="MobiDB-lite"/>
    </source>
</evidence>
<dbReference type="PANTHER" id="PTHR12378:SF7">
    <property type="entry name" value="DESUMOYLATING ISOPEPTIDASE 1"/>
    <property type="match status" value="1"/>
</dbReference>
<feature type="region of interest" description="Disordered" evidence="4">
    <location>
        <begin position="153"/>
        <end position="198"/>
    </location>
</feature>
<protein>
    <recommendedName>
        <fullName evidence="5">PPPDE domain-containing protein</fullName>
    </recommendedName>
</protein>
<comment type="caution">
    <text evidence="6">The sequence shown here is derived from an EMBL/GenBank/DDBJ whole genome shotgun (WGS) entry which is preliminary data.</text>
</comment>
<dbReference type="PANTHER" id="PTHR12378">
    <property type="entry name" value="DESUMOYLATING ISOPEPTIDASE"/>
    <property type="match status" value="1"/>
</dbReference>
<keyword evidence="7" id="KW-1185">Reference proteome</keyword>
<dbReference type="Pfam" id="PF05903">
    <property type="entry name" value="Peptidase_C97"/>
    <property type="match status" value="1"/>
</dbReference>